<feature type="domain" description="PLA2c" evidence="10">
    <location>
        <begin position="25"/>
        <end position="548"/>
    </location>
</feature>
<evidence type="ECO:0000256" key="8">
    <source>
        <dbReference type="PROSITE-ProRule" id="PRU00555"/>
    </source>
</evidence>
<reference evidence="12 14" key="2">
    <citation type="submission" date="2018-07" db="EMBL/GenBank/DDBJ databases">
        <title>Draft Genome Assemblies for Five Robust Yarrowia lipolytica Strains Exhibiting High Lipid Production and Pentose Sugar Utilization and Sugar Alcohol Secretion from Undetoxified Lignocellulosic Biomass Hydrolysates.</title>
        <authorList>
            <consortium name="DOE Joint Genome Institute"/>
            <person name="Walker C."/>
            <person name="Ryu S."/>
            <person name="Na H."/>
            <person name="Zane M."/>
            <person name="LaButti K."/>
            <person name="Lipzen A."/>
            <person name="Haridas S."/>
            <person name="Barry K."/>
            <person name="Grigoriev I.V."/>
            <person name="Quarterman J."/>
            <person name="Slininger P."/>
            <person name="Dien B."/>
            <person name="Trinh C.T."/>
        </authorList>
    </citation>
    <scope>NUCLEOTIDE SEQUENCE [LARGE SCALE GENOMIC DNA]</scope>
    <source>
        <strain evidence="12 14">YB392</strain>
    </source>
</reference>
<keyword evidence="5 8" id="KW-0442">Lipid degradation</keyword>
<accession>A0A1H6PS10</accession>
<dbReference type="EMBL" id="KZ857335">
    <property type="protein sequence ID" value="RDW25924.1"/>
    <property type="molecule type" value="Genomic_DNA"/>
</dbReference>
<dbReference type="OMA" id="SECTACF"/>
<evidence type="ECO:0000256" key="5">
    <source>
        <dbReference type="ARBA" id="ARBA00022963"/>
    </source>
</evidence>
<dbReference type="SMART" id="SM00022">
    <property type="entry name" value="PLAc"/>
    <property type="match status" value="1"/>
</dbReference>
<dbReference type="RefSeq" id="XP_002142997.1">
    <property type="nucleotide sequence ID" value="XM_002142961.1"/>
</dbReference>
<dbReference type="FunFam" id="3.40.1090.10:FF:000010">
    <property type="entry name" value="Lysophospholipase"/>
    <property type="match status" value="1"/>
</dbReference>
<evidence type="ECO:0000313" key="14">
    <source>
        <dbReference type="Proteomes" id="UP000256601"/>
    </source>
</evidence>
<name>A0A1H6PS10_YARLL</name>
<comment type="catalytic activity">
    <reaction evidence="9">
        <text>a 1-acyl-sn-glycero-3-phosphocholine + H2O = sn-glycerol 3-phosphocholine + a fatty acid + H(+)</text>
        <dbReference type="Rhea" id="RHEA:15177"/>
        <dbReference type="ChEBI" id="CHEBI:15377"/>
        <dbReference type="ChEBI" id="CHEBI:15378"/>
        <dbReference type="ChEBI" id="CHEBI:16870"/>
        <dbReference type="ChEBI" id="CHEBI:28868"/>
        <dbReference type="ChEBI" id="CHEBI:58168"/>
        <dbReference type="EC" id="3.1.1.5"/>
    </reaction>
</comment>
<dbReference type="Pfam" id="PF01735">
    <property type="entry name" value="PLA2_B"/>
    <property type="match status" value="1"/>
</dbReference>
<dbReference type="InterPro" id="IPR002642">
    <property type="entry name" value="LysoPLipase_cat_dom"/>
</dbReference>
<keyword evidence="7" id="KW-0325">Glycoprotein</keyword>
<evidence type="ECO:0000256" key="2">
    <source>
        <dbReference type="ARBA" id="ARBA00013274"/>
    </source>
</evidence>
<comment type="similarity">
    <text evidence="1 9">Belongs to the lysophospholipase family.</text>
</comment>
<dbReference type="AlphaFoldDB" id="A0A1H6PS10"/>
<dbReference type="SUPFAM" id="SSF52151">
    <property type="entry name" value="FabD/lysophospholipase-like"/>
    <property type="match status" value="1"/>
</dbReference>
<feature type="chain" id="PRO_5033813936" description="Lysophospholipase" evidence="9">
    <location>
        <begin position="18"/>
        <end position="548"/>
    </location>
</feature>
<dbReference type="Proteomes" id="UP000182444">
    <property type="component" value="Chromosome 1B"/>
</dbReference>
<evidence type="ECO:0000313" key="13">
    <source>
        <dbReference type="Proteomes" id="UP000182444"/>
    </source>
</evidence>
<sequence>MRISLLCVATLCSSVLALYTPQRGTCPSSPLLRQAKGLQSDEAEYMSSRRNKTKPALSTFLKKQNIDNFDVDSFLERASPKLAVAAAGGGLRATYMGMGTFQALDNRTENSTLAGYLQAVDYMSGLSGGSWLVGYLAINDYPDFQTLFHAFDGIFNLPGSMGTLGMLAKVFIDSLQKLKAGYQTSVTDQWGRLIYLLLGNAGLLKADFNWSDIRNLTSFTSHEMPFPIILGTTVFPGSSFDVEYITYNNSIMEMTPYEFGTWDKNIREFIDMQYLGTEMENGTPVGECTTNYDNAGLLMGISSNVFNAGLDGLGIDGIFGILVEDLMKLLEIINDASYRLGVISPNPFYKQDDIPSNQTISRGLLVCDGGFDLETIPILPFLQPEREVDVVISMDPSLDSPEGWPTGECIRHTAAKSQWEFGEGVFPQIPDNVTFINDNLTTKPVFFGCNITNLKKYDNTDRYSPVIVYVPMHNISYVSNFSTGKLLYTKEESFGTVNNAYNMMTRTNLTEDEEWGKCLGCVSILRELQRLNETVPDCERCFSNYCYN</sequence>
<keyword evidence="6 8" id="KW-0443">Lipid metabolism</keyword>
<dbReference type="GO" id="GO:0005829">
    <property type="term" value="C:cytosol"/>
    <property type="evidence" value="ECO:0007669"/>
    <property type="project" value="TreeGrafter"/>
</dbReference>
<protein>
    <recommendedName>
        <fullName evidence="2 9">Lysophospholipase</fullName>
        <ecNumber evidence="2 9">3.1.1.5</ecNumber>
    </recommendedName>
</protein>
<evidence type="ECO:0000259" key="10">
    <source>
        <dbReference type="PROSITE" id="PS51210"/>
    </source>
</evidence>
<keyword evidence="4 8" id="KW-0378">Hydrolase</keyword>
<dbReference type="InterPro" id="IPR016035">
    <property type="entry name" value="Acyl_Trfase/lysoPLipase"/>
</dbReference>
<dbReference type="Proteomes" id="UP000256601">
    <property type="component" value="Unassembled WGS sequence"/>
</dbReference>
<keyword evidence="3 9" id="KW-0732">Signal</keyword>
<evidence type="ECO:0000256" key="7">
    <source>
        <dbReference type="ARBA" id="ARBA00023180"/>
    </source>
</evidence>
<dbReference type="PANTHER" id="PTHR10728">
    <property type="entry name" value="CYTOSOLIC PHOSPHOLIPASE A2"/>
    <property type="match status" value="1"/>
</dbReference>
<evidence type="ECO:0000256" key="4">
    <source>
        <dbReference type="ARBA" id="ARBA00022801"/>
    </source>
</evidence>
<dbReference type="VEuPathDB" id="FungiDB:YALI0_B01771g"/>
<evidence type="ECO:0000256" key="1">
    <source>
        <dbReference type="ARBA" id="ARBA00008780"/>
    </source>
</evidence>
<dbReference type="KEGG" id="yli:7009393"/>
<evidence type="ECO:0000313" key="11">
    <source>
        <dbReference type="EMBL" id="AOW01090.1"/>
    </source>
</evidence>
<dbReference type="GO" id="GO:0004623">
    <property type="term" value="F:phospholipase A2 activity"/>
    <property type="evidence" value="ECO:0007669"/>
    <property type="project" value="TreeGrafter"/>
</dbReference>
<evidence type="ECO:0000313" key="12">
    <source>
        <dbReference type="EMBL" id="RDW25924.1"/>
    </source>
</evidence>
<dbReference type="GeneID" id="7009393"/>
<feature type="signal peptide" evidence="9">
    <location>
        <begin position="1"/>
        <end position="17"/>
    </location>
</feature>
<evidence type="ECO:0000256" key="9">
    <source>
        <dbReference type="RuleBase" id="RU362103"/>
    </source>
</evidence>
<dbReference type="OrthoDB" id="4084751at2759"/>
<dbReference type="VEuPathDB" id="FungiDB:YALI1_B02733g"/>
<proteinExistence type="inferred from homology"/>
<organism evidence="11 13">
    <name type="scientific">Yarrowia lipolytica</name>
    <name type="common">Candida lipolytica</name>
    <dbReference type="NCBI Taxonomy" id="4952"/>
    <lineage>
        <taxon>Eukaryota</taxon>
        <taxon>Fungi</taxon>
        <taxon>Dikarya</taxon>
        <taxon>Ascomycota</taxon>
        <taxon>Saccharomycotina</taxon>
        <taxon>Dipodascomycetes</taxon>
        <taxon>Dipodascales</taxon>
        <taxon>Dipodascales incertae sedis</taxon>
        <taxon>Yarrowia</taxon>
    </lineage>
</organism>
<evidence type="ECO:0000256" key="3">
    <source>
        <dbReference type="ARBA" id="ARBA00022729"/>
    </source>
</evidence>
<reference evidence="11 13" key="1">
    <citation type="journal article" date="2016" name="PLoS ONE">
        <title>Sequence Assembly of Yarrowia lipolytica Strain W29/CLIB89 Shows Transposable Element Diversity.</title>
        <authorList>
            <person name="Magnan C."/>
            <person name="Yu J."/>
            <person name="Chang I."/>
            <person name="Jahn E."/>
            <person name="Kanomata Y."/>
            <person name="Wu J."/>
            <person name="Zeller M."/>
            <person name="Oakes M."/>
            <person name="Baldi P."/>
            <person name="Sandmeyer S."/>
        </authorList>
    </citation>
    <scope>NUCLEOTIDE SEQUENCE [LARGE SCALE GENOMIC DNA]</scope>
    <source>
        <strain evidence="11">CLIB89</strain>
        <strain evidence="13">CLIB89(W29)</strain>
    </source>
</reference>
<gene>
    <name evidence="12" type="ORF">B0I71DRAFT_170723</name>
    <name evidence="11" type="ORF">YALI1_B02733g</name>
</gene>
<evidence type="ECO:0000256" key="6">
    <source>
        <dbReference type="ARBA" id="ARBA00023098"/>
    </source>
</evidence>
<dbReference type="PANTHER" id="PTHR10728:SF33">
    <property type="entry name" value="LYSOPHOSPHOLIPASE 1-RELATED"/>
    <property type="match status" value="1"/>
</dbReference>
<dbReference type="eggNOG" id="KOG1325">
    <property type="taxonomic scope" value="Eukaryota"/>
</dbReference>
<dbReference type="Gene3D" id="3.40.1090.10">
    <property type="entry name" value="Cytosolic phospholipase A2 catalytic domain"/>
    <property type="match status" value="1"/>
</dbReference>
<dbReference type="GO" id="GO:0004622">
    <property type="term" value="F:phosphatidylcholine lysophospholipase activity"/>
    <property type="evidence" value="ECO:0007669"/>
    <property type="project" value="UniProtKB-EC"/>
</dbReference>
<dbReference type="GO" id="GO:0005783">
    <property type="term" value="C:endoplasmic reticulum"/>
    <property type="evidence" value="ECO:0007669"/>
    <property type="project" value="TreeGrafter"/>
</dbReference>
<dbReference type="PROSITE" id="PS51210">
    <property type="entry name" value="PLA2C"/>
    <property type="match status" value="1"/>
</dbReference>
<dbReference type="GO" id="GO:0046475">
    <property type="term" value="P:glycerophospholipid catabolic process"/>
    <property type="evidence" value="ECO:0007669"/>
    <property type="project" value="TreeGrafter"/>
</dbReference>
<dbReference type="EMBL" id="CP017554">
    <property type="protein sequence ID" value="AOW01090.1"/>
    <property type="molecule type" value="Genomic_DNA"/>
</dbReference>
<dbReference type="EC" id="3.1.1.5" evidence="2 9"/>